<feature type="compositionally biased region" description="Acidic residues" evidence="1">
    <location>
        <begin position="30"/>
        <end position="49"/>
    </location>
</feature>
<evidence type="ECO:0000313" key="3">
    <source>
        <dbReference type="Proteomes" id="UP001189429"/>
    </source>
</evidence>
<gene>
    <name evidence="2" type="ORF">PCOR1329_LOCUS53498</name>
</gene>
<dbReference type="EMBL" id="CAUYUJ010016520">
    <property type="protein sequence ID" value="CAK0866279.1"/>
    <property type="molecule type" value="Genomic_DNA"/>
</dbReference>
<feature type="region of interest" description="Disordered" evidence="1">
    <location>
        <begin position="27"/>
        <end position="73"/>
    </location>
</feature>
<name>A0ABN9V0Q9_9DINO</name>
<keyword evidence="3" id="KW-1185">Reference proteome</keyword>
<sequence>MTGFACPVASAVQHPSRYPLYYAVAQREDAAEEAEDTAEQAEDTAEQAEESQRRYPPEAPLTLPEAEARPAPPPRLLTAEEKIAEVAALLQAQRQENHCLQLEMEALRDSASLVERAGAVGAGTLEGKC</sequence>
<accession>A0ABN9V0Q9</accession>
<evidence type="ECO:0000256" key="1">
    <source>
        <dbReference type="SAM" id="MobiDB-lite"/>
    </source>
</evidence>
<organism evidence="2 3">
    <name type="scientific">Prorocentrum cordatum</name>
    <dbReference type="NCBI Taxonomy" id="2364126"/>
    <lineage>
        <taxon>Eukaryota</taxon>
        <taxon>Sar</taxon>
        <taxon>Alveolata</taxon>
        <taxon>Dinophyceae</taxon>
        <taxon>Prorocentrales</taxon>
        <taxon>Prorocentraceae</taxon>
        <taxon>Prorocentrum</taxon>
    </lineage>
</organism>
<comment type="caution">
    <text evidence="2">The sequence shown here is derived from an EMBL/GenBank/DDBJ whole genome shotgun (WGS) entry which is preliminary data.</text>
</comment>
<dbReference type="Proteomes" id="UP001189429">
    <property type="component" value="Unassembled WGS sequence"/>
</dbReference>
<proteinExistence type="predicted"/>
<reference evidence="2" key="1">
    <citation type="submission" date="2023-10" db="EMBL/GenBank/DDBJ databases">
        <authorList>
            <person name="Chen Y."/>
            <person name="Shah S."/>
            <person name="Dougan E. K."/>
            <person name="Thang M."/>
            <person name="Chan C."/>
        </authorList>
    </citation>
    <scope>NUCLEOTIDE SEQUENCE [LARGE SCALE GENOMIC DNA]</scope>
</reference>
<protein>
    <submittedName>
        <fullName evidence="2">Uncharacterized protein</fullName>
    </submittedName>
</protein>
<evidence type="ECO:0000313" key="2">
    <source>
        <dbReference type="EMBL" id="CAK0866279.1"/>
    </source>
</evidence>